<dbReference type="InterPro" id="IPR011992">
    <property type="entry name" value="EF-hand-dom_pair"/>
</dbReference>
<dbReference type="InterPro" id="IPR002048">
    <property type="entry name" value="EF_hand_dom"/>
</dbReference>
<evidence type="ECO:0000313" key="4">
    <source>
        <dbReference type="Proteomes" id="UP001281410"/>
    </source>
</evidence>
<keyword evidence="1" id="KW-0106">Calcium</keyword>
<dbReference type="Proteomes" id="UP001281410">
    <property type="component" value="Unassembled WGS sequence"/>
</dbReference>
<protein>
    <recommendedName>
        <fullName evidence="2">EF-hand domain-containing protein</fullName>
    </recommendedName>
</protein>
<reference evidence="3" key="1">
    <citation type="journal article" date="2023" name="Plant J.">
        <title>Genome sequences and population genomics provide insights into the demographic history, inbreeding, and mutation load of two 'living fossil' tree species of Dipteronia.</title>
        <authorList>
            <person name="Feng Y."/>
            <person name="Comes H.P."/>
            <person name="Chen J."/>
            <person name="Zhu S."/>
            <person name="Lu R."/>
            <person name="Zhang X."/>
            <person name="Li P."/>
            <person name="Qiu J."/>
            <person name="Olsen K.M."/>
            <person name="Qiu Y."/>
        </authorList>
    </citation>
    <scope>NUCLEOTIDE SEQUENCE</scope>
    <source>
        <strain evidence="3">NBL</strain>
    </source>
</reference>
<dbReference type="EMBL" id="JANJYJ010000001">
    <property type="protein sequence ID" value="KAK3231399.1"/>
    <property type="molecule type" value="Genomic_DNA"/>
</dbReference>
<dbReference type="PROSITE" id="PS50222">
    <property type="entry name" value="EF_HAND_2"/>
    <property type="match status" value="1"/>
</dbReference>
<dbReference type="PROSITE" id="PS00018">
    <property type="entry name" value="EF_HAND_1"/>
    <property type="match status" value="1"/>
</dbReference>
<evidence type="ECO:0000313" key="3">
    <source>
        <dbReference type="EMBL" id="KAK3231399.1"/>
    </source>
</evidence>
<proteinExistence type="predicted"/>
<evidence type="ECO:0000256" key="1">
    <source>
        <dbReference type="ARBA" id="ARBA00022837"/>
    </source>
</evidence>
<evidence type="ECO:0000259" key="2">
    <source>
        <dbReference type="PROSITE" id="PS50222"/>
    </source>
</evidence>
<dbReference type="GO" id="GO:0005509">
    <property type="term" value="F:calcium ion binding"/>
    <property type="evidence" value="ECO:0007669"/>
    <property type="project" value="InterPro"/>
</dbReference>
<accession>A0AAE0EKH2</accession>
<dbReference type="Gene3D" id="1.10.238.10">
    <property type="entry name" value="EF-hand"/>
    <property type="match status" value="1"/>
</dbReference>
<sequence length="196" mass="22425">MKHHQNNPLDSKNEGNTCFRSFGLTSYRRLKMSISIPEEKLEDFFKRFGNDNEDRRLSKQELKDAFDSLGSCFPAWRAKRALQQADANRNGYISDQELDSLVKRKELVIYHGGSWVANCYEGGMTKWVHVPIGLTYDGLVKLVQDVAKIDADRYTLELCSLAFTNSGITRPRIENDKDVSCMMDEDKQILGLSANY</sequence>
<name>A0AAE0EKH2_9ROSI</name>
<dbReference type="InterPro" id="IPR018247">
    <property type="entry name" value="EF_Hand_1_Ca_BS"/>
</dbReference>
<dbReference type="SUPFAM" id="SSF47473">
    <property type="entry name" value="EF-hand"/>
    <property type="match status" value="1"/>
</dbReference>
<dbReference type="AlphaFoldDB" id="A0AAE0EKH2"/>
<feature type="domain" description="EF-hand" evidence="2">
    <location>
        <begin position="36"/>
        <end position="72"/>
    </location>
</feature>
<gene>
    <name evidence="3" type="ORF">Dsin_003280</name>
</gene>
<keyword evidence="4" id="KW-1185">Reference proteome</keyword>
<comment type="caution">
    <text evidence="3">The sequence shown here is derived from an EMBL/GenBank/DDBJ whole genome shotgun (WGS) entry which is preliminary data.</text>
</comment>
<organism evidence="3 4">
    <name type="scientific">Dipteronia sinensis</name>
    <dbReference type="NCBI Taxonomy" id="43782"/>
    <lineage>
        <taxon>Eukaryota</taxon>
        <taxon>Viridiplantae</taxon>
        <taxon>Streptophyta</taxon>
        <taxon>Embryophyta</taxon>
        <taxon>Tracheophyta</taxon>
        <taxon>Spermatophyta</taxon>
        <taxon>Magnoliopsida</taxon>
        <taxon>eudicotyledons</taxon>
        <taxon>Gunneridae</taxon>
        <taxon>Pentapetalae</taxon>
        <taxon>rosids</taxon>
        <taxon>malvids</taxon>
        <taxon>Sapindales</taxon>
        <taxon>Sapindaceae</taxon>
        <taxon>Hippocastanoideae</taxon>
        <taxon>Acereae</taxon>
        <taxon>Dipteronia</taxon>
    </lineage>
</organism>